<name>A0AAW9PL31_KLEVA</name>
<dbReference type="RefSeq" id="WP_074386683.1">
    <property type="nucleotide sequence ID" value="NZ_CP141735.1"/>
</dbReference>
<feature type="domain" description="Bacterial toxin 50" evidence="1">
    <location>
        <begin position="25"/>
        <end position="120"/>
    </location>
</feature>
<evidence type="ECO:0000313" key="2">
    <source>
        <dbReference type="EMBL" id="MEC6058920.1"/>
    </source>
</evidence>
<proteinExistence type="predicted"/>
<reference evidence="2" key="1">
    <citation type="journal article" date="2023" name="Nat. Commun.">
        <title>Genomic dissection of endemic carbapenem resistance reveals metallo-beta-lactamase dissemination through clonal, plasmid and integron transfer.</title>
        <authorList>
            <person name="Macesic N."/>
            <person name="Hawkey J."/>
            <person name="Vezina B."/>
            <person name="Wisniewski J.A."/>
            <person name="Cottingham H."/>
            <person name="Blakeway L.V."/>
            <person name="Harshegyi T."/>
            <person name="Pragastis K."/>
            <person name="Badoordeen G.Z."/>
            <person name="Dennison A."/>
            <person name="Spelman D.W."/>
            <person name="Jenney A.W.J."/>
            <person name="Peleg A.Y."/>
        </authorList>
    </citation>
    <scope>NUCLEOTIDE SEQUENCE</scope>
    <source>
        <strain evidence="2">CPO071</strain>
    </source>
</reference>
<protein>
    <submittedName>
        <fullName evidence="2">Polymorphic toxin type 50 domain-containing protein</fullName>
    </submittedName>
</protein>
<organism evidence="2 3">
    <name type="scientific">Klebsiella variicola</name>
    <dbReference type="NCBI Taxonomy" id="244366"/>
    <lineage>
        <taxon>Bacteria</taxon>
        <taxon>Pseudomonadati</taxon>
        <taxon>Pseudomonadota</taxon>
        <taxon>Gammaproteobacteria</taxon>
        <taxon>Enterobacterales</taxon>
        <taxon>Enterobacteriaceae</taxon>
        <taxon>Klebsiella/Raoultella group</taxon>
        <taxon>Klebsiella</taxon>
        <taxon>Klebsiella pneumoniae complex</taxon>
    </lineage>
</organism>
<evidence type="ECO:0000259" key="1">
    <source>
        <dbReference type="Pfam" id="PF15542"/>
    </source>
</evidence>
<dbReference type="Pfam" id="PF15542">
    <property type="entry name" value="Ntox50"/>
    <property type="match status" value="1"/>
</dbReference>
<accession>A0AAW9PL31</accession>
<dbReference type="EMBL" id="JARTTN020000001">
    <property type="protein sequence ID" value="MEC6058920.1"/>
    <property type="molecule type" value="Genomic_DNA"/>
</dbReference>
<comment type="caution">
    <text evidence="2">The sequence shown here is derived from an EMBL/GenBank/DDBJ whole genome shotgun (WGS) entry which is preliminary data.</text>
</comment>
<reference evidence="2" key="2">
    <citation type="submission" date="2024-01" db="EMBL/GenBank/DDBJ databases">
        <authorList>
            <person name="Macesic N."/>
        </authorList>
    </citation>
    <scope>NUCLEOTIDE SEQUENCE</scope>
    <source>
        <strain evidence="2">CPO071</strain>
    </source>
</reference>
<dbReference type="InterPro" id="IPR029100">
    <property type="entry name" value="Ntox50"/>
</dbReference>
<dbReference type="Proteomes" id="UP001176846">
    <property type="component" value="Unassembled WGS sequence"/>
</dbReference>
<evidence type="ECO:0000313" key="3">
    <source>
        <dbReference type="Proteomes" id="UP001176846"/>
    </source>
</evidence>
<dbReference type="AlphaFoldDB" id="A0AAW9PL31"/>
<sequence length="125" mass="13006">MLKIGIEGADGDPLKGGGGIGKFTINKGQQNKHLPGTNEYKIASEAGLNKSILTVSPDLFLPKLGTGQQVGNTPVGTPGSKERINYGQNIGNYIDPQTGVSTPTTNGIVHYGKNGVHIVPARPSE</sequence>
<gene>
    <name evidence="2" type="ORF">QAB22_020645</name>
</gene>